<evidence type="ECO:0000256" key="1">
    <source>
        <dbReference type="SAM" id="MobiDB-lite"/>
    </source>
</evidence>
<gene>
    <name evidence="3" type="ORF">SAMN05421543_101188</name>
</gene>
<feature type="compositionally biased region" description="Basic and acidic residues" evidence="1">
    <location>
        <begin position="8"/>
        <end position="25"/>
    </location>
</feature>
<organism evidence="3 4">
    <name type="scientific">Alicyclobacillus macrosporangiidus</name>
    <dbReference type="NCBI Taxonomy" id="392015"/>
    <lineage>
        <taxon>Bacteria</taxon>
        <taxon>Bacillati</taxon>
        <taxon>Bacillota</taxon>
        <taxon>Bacilli</taxon>
        <taxon>Bacillales</taxon>
        <taxon>Alicyclobacillaceae</taxon>
        <taxon>Alicyclobacillus</taxon>
    </lineage>
</organism>
<dbReference type="AlphaFoldDB" id="A0A1I7FCT3"/>
<feature type="domain" description="N-acetyltransferase" evidence="2">
    <location>
        <begin position="40"/>
        <end position="209"/>
    </location>
</feature>
<dbReference type="RefSeq" id="WP_245783785.1">
    <property type="nucleotide sequence ID" value="NZ_FPBV01000001.1"/>
</dbReference>
<proteinExistence type="predicted"/>
<dbReference type="PROSITE" id="PS51186">
    <property type="entry name" value="GNAT"/>
    <property type="match status" value="1"/>
</dbReference>
<dbReference type="Gene3D" id="3.40.630.30">
    <property type="match status" value="1"/>
</dbReference>
<protein>
    <submittedName>
        <fullName evidence="3">Protein N-acetyltransferase, RimJ/RimL family</fullName>
    </submittedName>
</protein>
<keyword evidence="4" id="KW-1185">Reference proteome</keyword>
<feature type="region of interest" description="Disordered" evidence="1">
    <location>
        <begin position="1"/>
        <end position="30"/>
    </location>
</feature>
<dbReference type="InterPro" id="IPR016181">
    <property type="entry name" value="Acyl_CoA_acyltransferase"/>
</dbReference>
<name>A0A1I7FCT3_9BACL</name>
<dbReference type="EMBL" id="FPBV01000001">
    <property type="protein sequence ID" value="SFU34063.1"/>
    <property type="molecule type" value="Genomic_DNA"/>
</dbReference>
<dbReference type="Pfam" id="PF13302">
    <property type="entry name" value="Acetyltransf_3"/>
    <property type="match status" value="1"/>
</dbReference>
<dbReference type="SUPFAM" id="SSF55729">
    <property type="entry name" value="Acyl-CoA N-acyltransferases (Nat)"/>
    <property type="match status" value="1"/>
</dbReference>
<evidence type="ECO:0000313" key="4">
    <source>
        <dbReference type="Proteomes" id="UP000183508"/>
    </source>
</evidence>
<reference evidence="4" key="1">
    <citation type="submission" date="2016-10" db="EMBL/GenBank/DDBJ databases">
        <authorList>
            <person name="Varghese N."/>
        </authorList>
    </citation>
    <scope>NUCLEOTIDE SEQUENCE [LARGE SCALE GENOMIC DNA]</scope>
    <source>
        <strain evidence="4">DSM 17980</strain>
    </source>
</reference>
<sequence>MTTQPHGPQREQEPARESERERGRTVEGAGQGALLETDRLLLRPFTAADAPSVQRLAGDSDIARTTLNIPHPYPDGAAEAWIQAANEAERAGAQYMRAMVRKDSGELVGCVGLGVAQRHHRAELAYWVGRPWWNLGYASEAALRMVQFAFTDLGLHRVWAAAMPHNPASMRVMEKIGMRREGHLRHHAFKDGHFIDLVYYGIVKGDPLP</sequence>
<evidence type="ECO:0000259" key="2">
    <source>
        <dbReference type="PROSITE" id="PS51186"/>
    </source>
</evidence>
<keyword evidence="3" id="KW-0808">Transferase</keyword>
<dbReference type="PANTHER" id="PTHR43792">
    <property type="entry name" value="GNAT FAMILY, PUTATIVE (AFU_ORTHOLOGUE AFUA_3G00765)-RELATED-RELATED"/>
    <property type="match status" value="1"/>
</dbReference>
<dbReference type="PANTHER" id="PTHR43792:SF1">
    <property type="entry name" value="N-ACETYLTRANSFERASE DOMAIN-CONTAINING PROTEIN"/>
    <property type="match status" value="1"/>
</dbReference>
<dbReference type="InterPro" id="IPR051531">
    <property type="entry name" value="N-acetyltransferase"/>
</dbReference>
<dbReference type="GO" id="GO:0016747">
    <property type="term" value="F:acyltransferase activity, transferring groups other than amino-acyl groups"/>
    <property type="evidence" value="ECO:0007669"/>
    <property type="project" value="InterPro"/>
</dbReference>
<evidence type="ECO:0000313" key="3">
    <source>
        <dbReference type="EMBL" id="SFU34063.1"/>
    </source>
</evidence>
<dbReference type="Proteomes" id="UP000183508">
    <property type="component" value="Unassembled WGS sequence"/>
</dbReference>
<dbReference type="STRING" id="392015.SAMN05421543_101188"/>
<dbReference type="InterPro" id="IPR000182">
    <property type="entry name" value="GNAT_dom"/>
</dbReference>
<accession>A0A1I7FCT3</accession>